<evidence type="ECO:0000256" key="3">
    <source>
        <dbReference type="ARBA" id="ARBA00023125"/>
    </source>
</evidence>
<dbReference type="PANTHER" id="PTHR30055">
    <property type="entry name" value="HTH-TYPE TRANSCRIPTIONAL REGULATOR RUTR"/>
    <property type="match status" value="1"/>
</dbReference>
<sequence length="196" mass="22444">MAVHATEEARRAQILEAAKRCFARQGYHETKVDDIVREAGLSKGALYWYFKGKEELLDALCDSFVKETQEDFLKGSAVKTLDPDYLICDLGAMLVERVLSDPEHRLIWMEHWSMASREAESRKKVSDVHQGWLDILVPLIKKNIKEGKLKPVDPRQLAMGLMALFDGILTHQSFQDMDAPALWRSTTRMLLEGIRQ</sequence>
<dbReference type="InterPro" id="IPR039538">
    <property type="entry name" value="BetI_C"/>
</dbReference>
<feature type="DNA-binding region" description="H-T-H motif" evidence="5">
    <location>
        <begin position="31"/>
        <end position="50"/>
    </location>
</feature>
<dbReference type="PRINTS" id="PR00455">
    <property type="entry name" value="HTHTETR"/>
</dbReference>
<evidence type="ECO:0000313" key="7">
    <source>
        <dbReference type="EMBL" id="OGG56585.1"/>
    </source>
</evidence>
<dbReference type="EMBL" id="MFKF01000026">
    <property type="protein sequence ID" value="OGG56585.1"/>
    <property type="molecule type" value="Genomic_DNA"/>
</dbReference>
<keyword evidence="1" id="KW-0678">Repressor</keyword>
<dbReference type="Pfam" id="PF00440">
    <property type="entry name" value="TetR_N"/>
    <property type="match status" value="1"/>
</dbReference>
<name>A0A1F6D5D8_HANXR</name>
<dbReference type="SUPFAM" id="SSF48498">
    <property type="entry name" value="Tetracyclin repressor-like, C-terminal domain"/>
    <property type="match status" value="1"/>
</dbReference>
<keyword evidence="4" id="KW-0804">Transcription</keyword>
<dbReference type="InterPro" id="IPR001647">
    <property type="entry name" value="HTH_TetR"/>
</dbReference>
<evidence type="ECO:0000256" key="2">
    <source>
        <dbReference type="ARBA" id="ARBA00023015"/>
    </source>
</evidence>
<evidence type="ECO:0000259" key="6">
    <source>
        <dbReference type="PROSITE" id="PS50977"/>
    </source>
</evidence>
<dbReference type="SUPFAM" id="SSF46689">
    <property type="entry name" value="Homeodomain-like"/>
    <property type="match status" value="1"/>
</dbReference>
<dbReference type="PROSITE" id="PS50977">
    <property type="entry name" value="HTH_TETR_2"/>
    <property type="match status" value="1"/>
</dbReference>
<proteinExistence type="predicted"/>
<accession>A0A1F6D5D8</accession>
<dbReference type="Pfam" id="PF13977">
    <property type="entry name" value="TetR_C_6"/>
    <property type="match status" value="1"/>
</dbReference>
<evidence type="ECO:0000256" key="4">
    <source>
        <dbReference type="ARBA" id="ARBA00023163"/>
    </source>
</evidence>
<reference evidence="7 8" key="1">
    <citation type="journal article" date="2016" name="Nat. Commun.">
        <title>Thousands of microbial genomes shed light on interconnected biogeochemical processes in an aquifer system.</title>
        <authorList>
            <person name="Anantharaman K."/>
            <person name="Brown C.T."/>
            <person name="Hug L.A."/>
            <person name="Sharon I."/>
            <person name="Castelle C.J."/>
            <person name="Probst A.J."/>
            <person name="Thomas B.C."/>
            <person name="Singh A."/>
            <person name="Wilkins M.J."/>
            <person name="Karaoz U."/>
            <person name="Brodie E.L."/>
            <person name="Williams K.H."/>
            <person name="Hubbard S.S."/>
            <person name="Banfield J.F."/>
        </authorList>
    </citation>
    <scope>NUCLEOTIDE SEQUENCE [LARGE SCALE GENOMIC DNA]</scope>
    <source>
        <strain evidence="8">RIFCSPLOWO2_12_FULL_64_10</strain>
    </source>
</reference>
<evidence type="ECO:0000256" key="5">
    <source>
        <dbReference type="PROSITE-ProRule" id="PRU00335"/>
    </source>
</evidence>
<dbReference type="FunFam" id="1.10.10.60:FF:000141">
    <property type="entry name" value="TetR family transcriptional regulator"/>
    <property type="match status" value="1"/>
</dbReference>
<dbReference type="GO" id="GO:0000976">
    <property type="term" value="F:transcription cis-regulatory region binding"/>
    <property type="evidence" value="ECO:0007669"/>
    <property type="project" value="TreeGrafter"/>
</dbReference>
<evidence type="ECO:0000313" key="8">
    <source>
        <dbReference type="Proteomes" id="UP000178606"/>
    </source>
</evidence>
<dbReference type="GO" id="GO:0003700">
    <property type="term" value="F:DNA-binding transcription factor activity"/>
    <property type="evidence" value="ECO:0007669"/>
    <property type="project" value="TreeGrafter"/>
</dbReference>
<dbReference type="InterPro" id="IPR036271">
    <property type="entry name" value="Tet_transcr_reg_TetR-rel_C_sf"/>
</dbReference>
<evidence type="ECO:0000256" key="1">
    <source>
        <dbReference type="ARBA" id="ARBA00022491"/>
    </source>
</evidence>
<keyword evidence="2" id="KW-0805">Transcription regulation</keyword>
<feature type="domain" description="HTH tetR-type" evidence="6">
    <location>
        <begin position="8"/>
        <end position="68"/>
    </location>
</feature>
<dbReference type="AlphaFoldDB" id="A0A1F6D5D8"/>
<dbReference type="InterPro" id="IPR009057">
    <property type="entry name" value="Homeodomain-like_sf"/>
</dbReference>
<dbReference type="PANTHER" id="PTHR30055:SF234">
    <property type="entry name" value="HTH-TYPE TRANSCRIPTIONAL REGULATOR BETI"/>
    <property type="match status" value="1"/>
</dbReference>
<organism evidence="7 8">
    <name type="scientific">Handelsmanbacteria sp. (strain RIFCSPLOWO2_12_FULL_64_10)</name>
    <dbReference type="NCBI Taxonomy" id="1817868"/>
    <lineage>
        <taxon>Bacteria</taxon>
        <taxon>Candidatus Handelsmaniibacteriota</taxon>
    </lineage>
</organism>
<gene>
    <name evidence="7" type="ORF">A3F84_08785</name>
</gene>
<dbReference type="Gene3D" id="1.10.357.10">
    <property type="entry name" value="Tetracycline Repressor, domain 2"/>
    <property type="match status" value="1"/>
</dbReference>
<dbReference type="Proteomes" id="UP000178606">
    <property type="component" value="Unassembled WGS sequence"/>
</dbReference>
<comment type="caution">
    <text evidence="7">The sequence shown here is derived from an EMBL/GenBank/DDBJ whole genome shotgun (WGS) entry which is preliminary data.</text>
</comment>
<dbReference type="InterPro" id="IPR050109">
    <property type="entry name" value="HTH-type_TetR-like_transc_reg"/>
</dbReference>
<keyword evidence="3 5" id="KW-0238">DNA-binding</keyword>
<protein>
    <recommendedName>
        <fullName evidence="6">HTH tetR-type domain-containing protein</fullName>
    </recommendedName>
</protein>